<evidence type="ECO:0000313" key="3">
    <source>
        <dbReference type="Proteomes" id="UP001500518"/>
    </source>
</evidence>
<comment type="caution">
    <text evidence="2">The sequence shown here is derived from an EMBL/GenBank/DDBJ whole genome shotgun (WGS) entry which is preliminary data.</text>
</comment>
<protein>
    <recommendedName>
        <fullName evidence="4">DUF3617 family protein</fullName>
    </recommendedName>
</protein>
<feature type="chain" id="PRO_5045313942" description="DUF3617 family protein" evidence="1">
    <location>
        <begin position="38"/>
        <end position="160"/>
    </location>
</feature>
<gene>
    <name evidence="2" type="ORF">GCM10023208_34740</name>
</gene>
<accession>A0ABP9KUZ7</accession>
<proteinExistence type="predicted"/>
<keyword evidence="3" id="KW-1185">Reference proteome</keyword>
<keyword evidence="1" id="KW-0732">Signal</keyword>
<name>A0ABP9KUZ7_9SPHN</name>
<evidence type="ECO:0000256" key="1">
    <source>
        <dbReference type="SAM" id="SignalP"/>
    </source>
</evidence>
<evidence type="ECO:0000313" key="2">
    <source>
        <dbReference type="EMBL" id="GAA5063595.1"/>
    </source>
</evidence>
<sequence>MRLNTAPGRKGNQLSVNARPALLIVALAVAGPISASAAGEAVAPRTIELQGRCDYRSAAESVGPDTGFAVCNSVAITRNGDSSAIDFRRSLGGSEFRYEGALSGDSMTIARLRIKGRVAQDADGECTIFRRGEKISTVTCVARSGWKTFAANFVASRINP</sequence>
<dbReference type="Proteomes" id="UP001500518">
    <property type="component" value="Unassembled WGS sequence"/>
</dbReference>
<organism evidence="2 3">
    <name type="scientific">Erythrobacter westpacificensis</name>
    <dbReference type="NCBI Taxonomy" id="1055231"/>
    <lineage>
        <taxon>Bacteria</taxon>
        <taxon>Pseudomonadati</taxon>
        <taxon>Pseudomonadota</taxon>
        <taxon>Alphaproteobacteria</taxon>
        <taxon>Sphingomonadales</taxon>
        <taxon>Erythrobacteraceae</taxon>
        <taxon>Erythrobacter/Porphyrobacter group</taxon>
        <taxon>Erythrobacter</taxon>
    </lineage>
</organism>
<feature type="signal peptide" evidence="1">
    <location>
        <begin position="1"/>
        <end position="37"/>
    </location>
</feature>
<dbReference type="EMBL" id="BAABHV010000036">
    <property type="protein sequence ID" value="GAA5063595.1"/>
    <property type="molecule type" value="Genomic_DNA"/>
</dbReference>
<evidence type="ECO:0008006" key="4">
    <source>
        <dbReference type="Google" id="ProtNLM"/>
    </source>
</evidence>
<reference evidence="3" key="1">
    <citation type="journal article" date="2019" name="Int. J. Syst. Evol. Microbiol.">
        <title>The Global Catalogue of Microorganisms (GCM) 10K type strain sequencing project: providing services to taxonomists for standard genome sequencing and annotation.</title>
        <authorList>
            <consortium name="The Broad Institute Genomics Platform"/>
            <consortium name="The Broad Institute Genome Sequencing Center for Infectious Disease"/>
            <person name="Wu L."/>
            <person name="Ma J."/>
        </authorList>
    </citation>
    <scope>NUCLEOTIDE SEQUENCE [LARGE SCALE GENOMIC DNA]</scope>
    <source>
        <strain evidence="3">JCM 18014</strain>
    </source>
</reference>